<feature type="domain" description="Methyltransferase type 11" evidence="1">
    <location>
        <begin position="51"/>
        <end position="94"/>
    </location>
</feature>
<dbReference type="SUPFAM" id="SSF53335">
    <property type="entry name" value="S-adenosyl-L-methionine-dependent methyltransferases"/>
    <property type="match status" value="1"/>
</dbReference>
<accession>A0ABZ2N7Z5</accession>
<keyword evidence="3" id="KW-1185">Reference proteome</keyword>
<dbReference type="InterPro" id="IPR029063">
    <property type="entry name" value="SAM-dependent_MTases_sf"/>
</dbReference>
<organism evidence="2 3">
    <name type="scientific">Bacillus kandeliae</name>
    <dbReference type="NCBI Taxonomy" id="3129297"/>
    <lineage>
        <taxon>Bacteria</taxon>
        <taxon>Bacillati</taxon>
        <taxon>Bacillota</taxon>
        <taxon>Bacilli</taxon>
        <taxon>Bacillales</taxon>
        <taxon>Bacillaceae</taxon>
        <taxon>Bacillus</taxon>
    </lineage>
</organism>
<evidence type="ECO:0000313" key="3">
    <source>
        <dbReference type="Proteomes" id="UP001387364"/>
    </source>
</evidence>
<proteinExistence type="predicted"/>
<dbReference type="Gene3D" id="3.40.50.150">
    <property type="entry name" value="Vaccinia Virus protein VP39"/>
    <property type="match status" value="1"/>
</dbReference>
<sequence>MTAIIDEQVEWTISGTSFFDTANVQEGENVLYIGGNLAFLSRLAAENVSVTSSLPVEDQTFDSALTNLSLQKVEEAETVLKHIFAQLKPGGRLVADFAELETLRHAGEFAYKKSLPDYWDLLREIGFEAIFVQQITACTIEEVVLQGWEELVGTKKFPVKVNRFVALKGH</sequence>
<dbReference type="Pfam" id="PF08241">
    <property type="entry name" value="Methyltransf_11"/>
    <property type="match status" value="1"/>
</dbReference>
<protein>
    <submittedName>
        <fullName evidence="2">Methyltransferase domain-containing protein</fullName>
    </submittedName>
</protein>
<dbReference type="GO" id="GO:0008168">
    <property type="term" value="F:methyltransferase activity"/>
    <property type="evidence" value="ECO:0007669"/>
    <property type="project" value="UniProtKB-KW"/>
</dbReference>
<dbReference type="Proteomes" id="UP001387364">
    <property type="component" value="Chromosome"/>
</dbReference>
<dbReference type="InterPro" id="IPR013216">
    <property type="entry name" value="Methyltransf_11"/>
</dbReference>
<keyword evidence="2" id="KW-0808">Transferase</keyword>
<evidence type="ECO:0000313" key="2">
    <source>
        <dbReference type="EMBL" id="WXB93768.1"/>
    </source>
</evidence>
<name>A0ABZ2N7Z5_9BACI</name>
<dbReference type="EMBL" id="CP147404">
    <property type="protein sequence ID" value="WXB93768.1"/>
    <property type="molecule type" value="Genomic_DNA"/>
</dbReference>
<evidence type="ECO:0000259" key="1">
    <source>
        <dbReference type="Pfam" id="PF08241"/>
    </source>
</evidence>
<dbReference type="RefSeq" id="WP_338753251.1">
    <property type="nucleotide sequence ID" value="NZ_CP147404.1"/>
</dbReference>
<reference evidence="2 3" key="1">
    <citation type="submission" date="2024-02" db="EMBL/GenBank/DDBJ databases">
        <title>Seven novel Bacillus-like species.</title>
        <authorList>
            <person name="Liu G."/>
        </authorList>
    </citation>
    <scope>NUCLEOTIDE SEQUENCE [LARGE SCALE GENOMIC DNA]</scope>
    <source>
        <strain evidence="2 3">FJAT-52991</strain>
    </source>
</reference>
<dbReference type="GO" id="GO:0032259">
    <property type="term" value="P:methylation"/>
    <property type="evidence" value="ECO:0007669"/>
    <property type="project" value="UniProtKB-KW"/>
</dbReference>
<keyword evidence="2" id="KW-0489">Methyltransferase</keyword>
<gene>
    <name evidence="2" type="ORF">WDJ61_03715</name>
</gene>